<dbReference type="Proteomes" id="UP000682134">
    <property type="component" value="Unassembled WGS sequence"/>
</dbReference>
<gene>
    <name evidence="1" type="ORF">J5Y03_10100</name>
</gene>
<dbReference type="Gene3D" id="1.10.3230.30">
    <property type="entry name" value="Phage gp6-like head-tail connector protein"/>
    <property type="match status" value="1"/>
</dbReference>
<dbReference type="EMBL" id="JAGIYQ010000005">
    <property type="protein sequence ID" value="MBP0725539.1"/>
    <property type="molecule type" value="Genomic_DNA"/>
</dbReference>
<evidence type="ECO:0000313" key="2">
    <source>
        <dbReference type="Proteomes" id="UP000682134"/>
    </source>
</evidence>
<sequence length="100" mass="11735">MLQLSDVKSYLEIDFDNDDVLLNTLITATKDFIESHLNRPIDPNNMTDENKWTVPSQIQIAQMMLIHHWYKNRDILTERTREMPFGISAILGPHRFMGMC</sequence>
<dbReference type="RefSeq" id="WP_209405187.1">
    <property type="nucleotide sequence ID" value="NZ_JAGIYQ010000005.1"/>
</dbReference>
<reference evidence="1" key="1">
    <citation type="submission" date="2021-04" db="EMBL/GenBank/DDBJ databases">
        <title>Genome seq and assembly of Bacillus sp.</title>
        <authorList>
            <person name="Chhetri G."/>
        </authorList>
    </citation>
    <scope>NUCLEOTIDE SEQUENCE</scope>
    <source>
        <strain evidence="1">RG28</strain>
    </source>
</reference>
<dbReference type="AlphaFoldDB" id="A0A940SK23"/>
<accession>A0A940SK23</accession>
<evidence type="ECO:0000313" key="1">
    <source>
        <dbReference type="EMBL" id="MBP0725539.1"/>
    </source>
</evidence>
<organism evidence="1 2">
    <name type="scientific">Gottfriedia endophytica</name>
    <dbReference type="NCBI Taxonomy" id="2820819"/>
    <lineage>
        <taxon>Bacteria</taxon>
        <taxon>Bacillati</taxon>
        <taxon>Bacillota</taxon>
        <taxon>Bacilli</taxon>
        <taxon>Bacillales</taxon>
        <taxon>Bacillaceae</taxon>
        <taxon>Gottfriedia</taxon>
    </lineage>
</organism>
<dbReference type="InterPro" id="IPR006450">
    <property type="entry name" value="Phage_HK97_gp6-like"/>
</dbReference>
<comment type="caution">
    <text evidence="1">The sequence shown here is derived from an EMBL/GenBank/DDBJ whole genome shotgun (WGS) entry which is preliminary data.</text>
</comment>
<name>A0A940SK23_9BACI</name>
<keyword evidence="2" id="KW-1185">Reference proteome</keyword>
<proteinExistence type="predicted"/>
<dbReference type="NCBIfam" id="TIGR01560">
    <property type="entry name" value="put_DNA_pack"/>
    <property type="match status" value="1"/>
</dbReference>
<dbReference type="Pfam" id="PF05135">
    <property type="entry name" value="Phage_connect_1"/>
    <property type="match status" value="1"/>
</dbReference>
<dbReference type="CDD" id="cd08054">
    <property type="entry name" value="gp6"/>
    <property type="match status" value="1"/>
</dbReference>
<protein>
    <submittedName>
        <fullName evidence="1">Head-tail connector protein</fullName>
    </submittedName>
</protein>
<dbReference type="InterPro" id="IPR021146">
    <property type="entry name" value="Phage_gp6-like_head-tail"/>
</dbReference>